<dbReference type="InterPro" id="IPR006593">
    <property type="entry name" value="Cyt_b561/ferric_Rdtase_TM"/>
</dbReference>
<dbReference type="AlphaFoldDB" id="A0A4U0WYT0"/>
<evidence type="ECO:0000256" key="3">
    <source>
        <dbReference type="ARBA" id="ARBA00022692"/>
    </source>
</evidence>
<feature type="transmembrane region" description="Helical" evidence="8">
    <location>
        <begin position="164"/>
        <end position="185"/>
    </location>
</feature>
<evidence type="ECO:0000256" key="2">
    <source>
        <dbReference type="ARBA" id="ARBA00022448"/>
    </source>
</evidence>
<keyword evidence="2" id="KW-0813">Transport</keyword>
<evidence type="ECO:0000256" key="4">
    <source>
        <dbReference type="ARBA" id="ARBA00022982"/>
    </source>
</evidence>
<proteinExistence type="predicted"/>
<organism evidence="11 12">
    <name type="scientific">Friedmanniomyces simplex</name>
    <dbReference type="NCBI Taxonomy" id="329884"/>
    <lineage>
        <taxon>Eukaryota</taxon>
        <taxon>Fungi</taxon>
        <taxon>Dikarya</taxon>
        <taxon>Ascomycota</taxon>
        <taxon>Pezizomycotina</taxon>
        <taxon>Dothideomycetes</taxon>
        <taxon>Dothideomycetidae</taxon>
        <taxon>Mycosphaerellales</taxon>
        <taxon>Teratosphaeriaceae</taxon>
        <taxon>Friedmanniomyces</taxon>
    </lineage>
</organism>
<accession>A0A4U0WYT0</accession>
<comment type="caution">
    <text evidence="11">The sequence shown here is derived from an EMBL/GenBank/DDBJ whole genome shotgun (WGS) entry which is preliminary data.</text>
</comment>
<evidence type="ECO:0000313" key="11">
    <source>
        <dbReference type="EMBL" id="TKA68994.1"/>
    </source>
</evidence>
<sequence>MLDFRKAGLLLACASSALAQGYGGNNGGGGGSNPYSNGGGADSNGGSNNPFSGGNNAFFSQFNIMITAHAVLATLAFGLLFPVGGIIIRLASFPGLWWVHGLFQTFAYVLYIAAFAIGVYIANNMQLLDQAHPIIGIVLFVVLLFQPVLGFLHHTMFKKHSRRVVWSYGHIWLGRAAITLGIINGGLGLQLSQQTHIFAPKQGTIIAYGVVAGLIWLVYIASAIYGETKRRRSSAKGEINTPPGYQRASEEEMRQYA</sequence>
<protein>
    <recommendedName>
        <fullName evidence="10">Cytochrome b561 domain-containing protein</fullName>
    </recommendedName>
</protein>
<comment type="subcellular location">
    <subcellularLocation>
        <location evidence="1">Membrane</location>
    </subcellularLocation>
</comment>
<feature type="domain" description="Cytochrome b561" evidence="10">
    <location>
        <begin position="32"/>
        <end position="228"/>
    </location>
</feature>
<dbReference type="SMART" id="SM00665">
    <property type="entry name" value="B561"/>
    <property type="match status" value="1"/>
</dbReference>
<feature type="signal peptide" evidence="9">
    <location>
        <begin position="1"/>
        <end position="19"/>
    </location>
</feature>
<evidence type="ECO:0000256" key="5">
    <source>
        <dbReference type="ARBA" id="ARBA00022989"/>
    </source>
</evidence>
<dbReference type="Proteomes" id="UP000309340">
    <property type="component" value="Unassembled WGS sequence"/>
</dbReference>
<dbReference type="Gene3D" id="1.20.120.1770">
    <property type="match status" value="1"/>
</dbReference>
<feature type="chain" id="PRO_5020960648" description="Cytochrome b561 domain-containing protein" evidence="9">
    <location>
        <begin position="20"/>
        <end position="257"/>
    </location>
</feature>
<gene>
    <name evidence="11" type="ORF">B0A55_07538</name>
</gene>
<dbReference type="GO" id="GO:0016020">
    <property type="term" value="C:membrane"/>
    <property type="evidence" value="ECO:0007669"/>
    <property type="project" value="UniProtKB-SubCell"/>
</dbReference>
<feature type="compositionally biased region" description="Basic and acidic residues" evidence="7">
    <location>
        <begin position="248"/>
        <end position="257"/>
    </location>
</feature>
<evidence type="ECO:0000256" key="6">
    <source>
        <dbReference type="ARBA" id="ARBA00023136"/>
    </source>
</evidence>
<dbReference type="STRING" id="329884.A0A4U0WYT0"/>
<keyword evidence="5 8" id="KW-1133">Transmembrane helix</keyword>
<evidence type="ECO:0000313" key="12">
    <source>
        <dbReference type="Proteomes" id="UP000309340"/>
    </source>
</evidence>
<feature type="transmembrane region" description="Helical" evidence="8">
    <location>
        <begin position="205"/>
        <end position="226"/>
    </location>
</feature>
<keyword evidence="4" id="KW-0249">Electron transport</keyword>
<dbReference type="PANTHER" id="PTHR47797">
    <property type="entry name" value="DEHYDROGENASE, PUTATIVE (AFU_ORTHOLOGUE AFUA_8G05805)-RELATED"/>
    <property type="match status" value="1"/>
</dbReference>
<keyword evidence="6 8" id="KW-0472">Membrane</keyword>
<evidence type="ECO:0000256" key="7">
    <source>
        <dbReference type="SAM" id="MobiDB-lite"/>
    </source>
</evidence>
<dbReference type="CDD" id="cd08760">
    <property type="entry name" value="Cyt_b561_FRRS1_like"/>
    <property type="match status" value="1"/>
</dbReference>
<keyword evidence="3 8" id="KW-0812">Transmembrane</keyword>
<keyword evidence="12" id="KW-1185">Reference proteome</keyword>
<evidence type="ECO:0000256" key="8">
    <source>
        <dbReference type="SAM" id="Phobius"/>
    </source>
</evidence>
<feature type="transmembrane region" description="Helical" evidence="8">
    <location>
        <begin position="134"/>
        <end position="152"/>
    </location>
</feature>
<name>A0A4U0WYT0_9PEZI</name>
<evidence type="ECO:0000256" key="1">
    <source>
        <dbReference type="ARBA" id="ARBA00004370"/>
    </source>
</evidence>
<evidence type="ECO:0000259" key="10">
    <source>
        <dbReference type="PROSITE" id="PS50939"/>
    </source>
</evidence>
<dbReference type="PANTHER" id="PTHR47797:SF1">
    <property type="entry name" value="CYTOCHROME B561 DOMAIN-CONTAINING PROTEIN-RELATED"/>
    <property type="match status" value="1"/>
</dbReference>
<feature type="transmembrane region" description="Helical" evidence="8">
    <location>
        <begin position="64"/>
        <end position="88"/>
    </location>
</feature>
<dbReference type="OrthoDB" id="19261at2759"/>
<dbReference type="EMBL" id="NAJQ01000475">
    <property type="protein sequence ID" value="TKA68994.1"/>
    <property type="molecule type" value="Genomic_DNA"/>
</dbReference>
<feature type="region of interest" description="Disordered" evidence="7">
    <location>
        <begin position="235"/>
        <end position="257"/>
    </location>
</feature>
<keyword evidence="9" id="KW-0732">Signal</keyword>
<dbReference type="PROSITE" id="PS50939">
    <property type="entry name" value="CYTOCHROME_B561"/>
    <property type="match status" value="1"/>
</dbReference>
<reference evidence="11 12" key="1">
    <citation type="submission" date="2017-03" db="EMBL/GenBank/DDBJ databases">
        <title>Genomes of endolithic fungi from Antarctica.</title>
        <authorList>
            <person name="Coleine C."/>
            <person name="Masonjones S."/>
            <person name="Stajich J.E."/>
        </authorList>
    </citation>
    <scope>NUCLEOTIDE SEQUENCE [LARGE SCALE GENOMIC DNA]</scope>
    <source>
        <strain evidence="11 12">CCFEE 5184</strain>
    </source>
</reference>
<feature type="transmembrane region" description="Helical" evidence="8">
    <location>
        <begin position="95"/>
        <end position="122"/>
    </location>
</feature>
<evidence type="ECO:0000256" key="9">
    <source>
        <dbReference type="SAM" id="SignalP"/>
    </source>
</evidence>